<protein>
    <submittedName>
        <fullName evidence="2">Uncharacterized protein</fullName>
    </submittedName>
</protein>
<feature type="compositionally biased region" description="Polar residues" evidence="1">
    <location>
        <begin position="88"/>
        <end position="102"/>
    </location>
</feature>
<dbReference type="Proteomes" id="UP001557470">
    <property type="component" value="Unassembled WGS sequence"/>
</dbReference>
<dbReference type="EMBL" id="JAGEUA010000010">
    <property type="protein sequence ID" value="KAL0963542.1"/>
    <property type="molecule type" value="Genomic_DNA"/>
</dbReference>
<keyword evidence="3" id="KW-1185">Reference proteome</keyword>
<feature type="region of interest" description="Disordered" evidence="1">
    <location>
        <begin position="63"/>
        <end position="102"/>
    </location>
</feature>
<evidence type="ECO:0000313" key="3">
    <source>
        <dbReference type="Proteomes" id="UP001557470"/>
    </source>
</evidence>
<dbReference type="AlphaFoldDB" id="A0ABD0VZ18"/>
<proteinExistence type="predicted"/>
<gene>
    <name evidence="2" type="ORF">UPYG_G00307750</name>
</gene>
<organism evidence="2 3">
    <name type="scientific">Umbra pygmaea</name>
    <name type="common">Eastern mudminnow</name>
    <dbReference type="NCBI Taxonomy" id="75934"/>
    <lineage>
        <taxon>Eukaryota</taxon>
        <taxon>Metazoa</taxon>
        <taxon>Chordata</taxon>
        <taxon>Craniata</taxon>
        <taxon>Vertebrata</taxon>
        <taxon>Euteleostomi</taxon>
        <taxon>Actinopterygii</taxon>
        <taxon>Neopterygii</taxon>
        <taxon>Teleostei</taxon>
        <taxon>Protacanthopterygii</taxon>
        <taxon>Esociformes</taxon>
        <taxon>Umbridae</taxon>
        <taxon>Umbra</taxon>
    </lineage>
</organism>
<dbReference type="PROSITE" id="PS51257">
    <property type="entry name" value="PROKAR_LIPOPROTEIN"/>
    <property type="match status" value="1"/>
</dbReference>
<evidence type="ECO:0000256" key="1">
    <source>
        <dbReference type="SAM" id="MobiDB-lite"/>
    </source>
</evidence>
<comment type="caution">
    <text evidence="2">The sequence shown here is derived from an EMBL/GenBank/DDBJ whole genome shotgun (WGS) entry which is preliminary data.</text>
</comment>
<evidence type="ECO:0000313" key="2">
    <source>
        <dbReference type="EMBL" id="KAL0963542.1"/>
    </source>
</evidence>
<sequence>MSGIHKTPYAYCSLIACPLDVFMQGVFVWRCEETEPYPAVLTRLGGVCVASRPSAHITMRTLQGAPLHSDGSPEEKTAAEKGLWSGDTAKTTSGQTSGRAAF</sequence>
<name>A0ABD0VZ18_UMBPY</name>
<reference evidence="2 3" key="1">
    <citation type="submission" date="2024-06" db="EMBL/GenBank/DDBJ databases">
        <authorList>
            <person name="Pan Q."/>
            <person name="Wen M."/>
            <person name="Jouanno E."/>
            <person name="Zahm M."/>
            <person name="Klopp C."/>
            <person name="Cabau C."/>
            <person name="Louis A."/>
            <person name="Berthelot C."/>
            <person name="Parey E."/>
            <person name="Roest Crollius H."/>
            <person name="Montfort J."/>
            <person name="Robinson-Rechavi M."/>
            <person name="Bouchez O."/>
            <person name="Lampietro C."/>
            <person name="Lopez Roques C."/>
            <person name="Donnadieu C."/>
            <person name="Postlethwait J."/>
            <person name="Bobe J."/>
            <person name="Verreycken H."/>
            <person name="Guiguen Y."/>
        </authorList>
    </citation>
    <scope>NUCLEOTIDE SEQUENCE [LARGE SCALE GENOMIC DNA]</scope>
    <source>
        <strain evidence="2">Up_M1</strain>
        <tissue evidence="2">Testis</tissue>
    </source>
</reference>
<accession>A0ABD0VZ18</accession>